<dbReference type="SUPFAM" id="SSF53067">
    <property type="entry name" value="Actin-like ATPase domain"/>
    <property type="match status" value="1"/>
</dbReference>
<dbReference type="InterPro" id="IPR031730">
    <property type="entry name" value="Carbam_trans_C"/>
</dbReference>
<dbReference type="InterPro" id="IPR043129">
    <property type="entry name" value="ATPase_NBD"/>
</dbReference>
<reference evidence="4 5" key="1">
    <citation type="journal article" date="2016" name="Nat. Commun.">
        <title>Thousands of microbial genomes shed light on interconnected biogeochemical processes in an aquifer system.</title>
        <authorList>
            <person name="Anantharaman K."/>
            <person name="Brown C.T."/>
            <person name="Hug L.A."/>
            <person name="Sharon I."/>
            <person name="Castelle C.J."/>
            <person name="Probst A.J."/>
            <person name="Thomas B.C."/>
            <person name="Singh A."/>
            <person name="Wilkins M.J."/>
            <person name="Karaoz U."/>
            <person name="Brodie E.L."/>
            <person name="Williams K.H."/>
            <person name="Hubbard S.S."/>
            <person name="Banfield J.F."/>
        </authorList>
    </citation>
    <scope>NUCLEOTIDE SEQUENCE [LARGE SCALE GENOMIC DNA]</scope>
</reference>
<evidence type="ECO:0000313" key="5">
    <source>
        <dbReference type="Proteomes" id="UP000178106"/>
    </source>
</evidence>
<dbReference type="Gene3D" id="3.90.870.20">
    <property type="entry name" value="Carbamoyltransferase, C-terminal domain"/>
    <property type="match status" value="1"/>
</dbReference>
<feature type="domain" description="Carbamoyltransferase" evidence="2">
    <location>
        <begin position="8"/>
        <end position="353"/>
    </location>
</feature>
<evidence type="ECO:0000313" key="4">
    <source>
        <dbReference type="EMBL" id="OGZ17188.1"/>
    </source>
</evidence>
<dbReference type="GO" id="GO:0003824">
    <property type="term" value="F:catalytic activity"/>
    <property type="evidence" value="ECO:0007669"/>
    <property type="project" value="InterPro"/>
</dbReference>
<sequence>MKSKDEYILGVNVGHDAGVALVHNGVFIEVIGEERFSRQKGHLGFPHKSLDYIKDKYHINTFDRVVIISGGGRYKTIFFDEEKNKKLRQQRKGDIEDVFVKSILFKYKILHVLNAWKQINKIFKQYFRTRKINQFLEKKFPNEEILHLDHHLAHAWGALAFTDCSQDQLIVTLDGEGDGLSGSICEYKNNQLKRHRTVLAKDSIGTLYGRVTDHLGMKRNEHEYKIMGLAPYAKEDSGQLVLDKFKKILWLSKDSLNFESSFDMQFAHYYMVANNFGSYRFDAIAWAIQEFTESTVLKFVQAALIKHDAKNLSLGGGVFMNIKLNQQILSTCNLEMFNPAPSCGDDSLSIGAAKFGYDTFSDKKTEPIKNIYLGTEYLDTEIKQYLDKLDADKYNVRYFEGGRRIEQEVARLLSQNEIVARFKGRMEWGARALGNRSILANPTMFDNIRTINKAIKNRDFWMPFAPSMLVERANDYLINPQKFLSPFMAVGFETNSEKASEFIAAIHPYDKTCRPQVVSREVNPDYHLLIKSFEKLTGVGVVLNTSFNLHGQPIVEHPADALQTLEQSGLRYLAIGNYLVFKK</sequence>
<feature type="domain" description="Carbamoyltransferase C-terminal" evidence="3">
    <location>
        <begin position="410"/>
        <end position="582"/>
    </location>
</feature>
<dbReference type="InterPro" id="IPR003696">
    <property type="entry name" value="Carbtransf_dom"/>
</dbReference>
<proteinExistence type="inferred from homology"/>
<dbReference type="Pfam" id="PF02543">
    <property type="entry name" value="Carbam_trans_N"/>
    <property type="match status" value="1"/>
</dbReference>
<dbReference type="InterPro" id="IPR051338">
    <property type="entry name" value="NodU/CmcH_Carbamoyltrnsfr"/>
</dbReference>
<dbReference type="Pfam" id="PF16861">
    <property type="entry name" value="Carbam_trans_C"/>
    <property type="match status" value="1"/>
</dbReference>
<name>A0A1G2DWD7_9BACT</name>
<evidence type="ECO:0000259" key="2">
    <source>
        <dbReference type="Pfam" id="PF02543"/>
    </source>
</evidence>
<comment type="caution">
    <text evidence="4">The sequence shown here is derived from an EMBL/GenBank/DDBJ whole genome shotgun (WGS) entry which is preliminary data.</text>
</comment>
<evidence type="ECO:0000256" key="1">
    <source>
        <dbReference type="ARBA" id="ARBA00006129"/>
    </source>
</evidence>
<evidence type="ECO:0008006" key="6">
    <source>
        <dbReference type="Google" id="ProtNLM"/>
    </source>
</evidence>
<dbReference type="InterPro" id="IPR038152">
    <property type="entry name" value="Carbam_trans_C_sf"/>
</dbReference>
<accession>A0A1G2DWD7</accession>
<dbReference type="EMBL" id="MHLU01000147">
    <property type="protein sequence ID" value="OGZ17188.1"/>
    <property type="molecule type" value="Genomic_DNA"/>
</dbReference>
<dbReference type="PANTHER" id="PTHR34847:SF1">
    <property type="entry name" value="NODULATION PROTEIN U"/>
    <property type="match status" value="1"/>
</dbReference>
<gene>
    <name evidence="4" type="ORF">A2494_03170</name>
</gene>
<dbReference type="AlphaFoldDB" id="A0A1G2DWD7"/>
<organism evidence="4 5">
    <name type="scientific">Candidatus Lloydbacteria bacterium RIFOXYC12_FULL_46_25</name>
    <dbReference type="NCBI Taxonomy" id="1798670"/>
    <lineage>
        <taxon>Bacteria</taxon>
        <taxon>Candidatus Lloydiibacteriota</taxon>
    </lineage>
</organism>
<dbReference type="Gene3D" id="3.30.420.40">
    <property type="match status" value="2"/>
</dbReference>
<dbReference type="PANTHER" id="PTHR34847">
    <property type="entry name" value="NODULATION PROTEIN U"/>
    <property type="match status" value="1"/>
</dbReference>
<protein>
    <recommendedName>
        <fullName evidence="6">Carbamoyl transferase</fullName>
    </recommendedName>
</protein>
<evidence type="ECO:0000259" key="3">
    <source>
        <dbReference type="Pfam" id="PF16861"/>
    </source>
</evidence>
<comment type="similarity">
    <text evidence="1">Belongs to the NodU/CmcH family.</text>
</comment>
<dbReference type="CDD" id="cd24100">
    <property type="entry name" value="ASKHA_NBD_MJ1051-like_N"/>
    <property type="match status" value="1"/>
</dbReference>
<dbReference type="Proteomes" id="UP000178106">
    <property type="component" value="Unassembled WGS sequence"/>
</dbReference>